<name>A0A2X3IMB0_9ENTR</name>
<protein>
    <submittedName>
        <fullName evidence="1">Mu-like prophage I protein</fullName>
    </submittedName>
</protein>
<dbReference type="Proteomes" id="UP000251197">
    <property type="component" value="Unassembled WGS sequence"/>
</dbReference>
<organism evidence="1 2">
    <name type="scientific">Cedecea neteri</name>
    <dbReference type="NCBI Taxonomy" id="158822"/>
    <lineage>
        <taxon>Bacteria</taxon>
        <taxon>Pseudomonadati</taxon>
        <taxon>Pseudomonadota</taxon>
        <taxon>Gammaproteobacteria</taxon>
        <taxon>Enterobacterales</taxon>
        <taxon>Enterobacteriaceae</taxon>
        <taxon>Cedecea</taxon>
    </lineage>
</organism>
<dbReference type="AlphaFoldDB" id="A0A2X3IMB0"/>
<evidence type="ECO:0000313" key="2">
    <source>
        <dbReference type="Proteomes" id="UP000251197"/>
    </source>
</evidence>
<reference evidence="1 2" key="1">
    <citation type="submission" date="2018-06" db="EMBL/GenBank/DDBJ databases">
        <authorList>
            <consortium name="Pathogen Informatics"/>
            <person name="Doyle S."/>
        </authorList>
    </citation>
    <scope>NUCLEOTIDE SEQUENCE [LARGE SCALE GENOMIC DNA]</scope>
    <source>
        <strain evidence="1 2">NCTC12120</strain>
    </source>
</reference>
<dbReference type="InterPro" id="IPR012106">
    <property type="entry name" value="Phage_Mu_Gp1"/>
</dbReference>
<accession>A0A2X3IMB0</accession>
<gene>
    <name evidence="1" type="ORF">NCTC12120_06532</name>
</gene>
<dbReference type="Pfam" id="PF10123">
    <property type="entry name" value="Mu-like_Pro"/>
    <property type="match status" value="1"/>
</dbReference>
<proteinExistence type="predicted"/>
<sequence length="88" mass="10071">MPMCSGPPGRRHLSRLDEYRYVSPTFGYDEQGMVRELINAALTNMPVLDGMRPVAAASLMFFDNGEKPMNEKPAPCALCHLWSWRQRR</sequence>
<evidence type="ECO:0000313" key="1">
    <source>
        <dbReference type="EMBL" id="SQC93418.1"/>
    </source>
</evidence>
<dbReference type="EMBL" id="UAVU01000010">
    <property type="protein sequence ID" value="SQC93418.1"/>
    <property type="molecule type" value="Genomic_DNA"/>
</dbReference>